<reference evidence="1" key="1">
    <citation type="journal article" date="2015" name="Sci. Rep.">
        <title>Tissue- and time-dependent transcription in Ixodes ricinus salivary glands and midguts when blood feeding on the vertebrate host.</title>
        <authorList>
            <person name="Kotsyfakis M."/>
            <person name="Schwarz A."/>
            <person name="Erhart J."/>
            <person name="Ribeiro J.M."/>
        </authorList>
    </citation>
    <scope>NUCLEOTIDE SEQUENCE</scope>
    <source>
        <tissue evidence="1">Salivary gland and midgut</tissue>
    </source>
</reference>
<accession>V5HTX0</accession>
<dbReference type="EMBL" id="GANP01006780">
    <property type="protein sequence ID" value="JAB77688.1"/>
    <property type="molecule type" value="mRNA"/>
</dbReference>
<protein>
    <submittedName>
        <fullName evidence="1">Putative retrograde golgi transport protein rgp1</fullName>
    </submittedName>
</protein>
<dbReference type="PANTHER" id="PTHR12507">
    <property type="entry name" value="REDUCED GROWTH PHENOTYPE 1 RGP1, YEAST -RELATED"/>
    <property type="match status" value="1"/>
</dbReference>
<name>V5HTX0_IXORI</name>
<dbReference type="InterPro" id="IPR014848">
    <property type="entry name" value="Rgp1"/>
</dbReference>
<evidence type="ECO:0000313" key="1">
    <source>
        <dbReference type="EMBL" id="JAB77688.1"/>
    </source>
</evidence>
<proteinExistence type="evidence at transcript level"/>
<organism evidence="1">
    <name type="scientific">Ixodes ricinus</name>
    <name type="common">Common tick</name>
    <name type="synonym">Acarus ricinus</name>
    <dbReference type="NCBI Taxonomy" id="34613"/>
    <lineage>
        <taxon>Eukaryota</taxon>
        <taxon>Metazoa</taxon>
        <taxon>Ecdysozoa</taxon>
        <taxon>Arthropoda</taxon>
        <taxon>Chelicerata</taxon>
        <taxon>Arachnida</taxon>
        <taxon>Acari</taxon>
        <taxon>Parasitiformes</taxon>
        <taxon>Ixodida</taxon>
        <taxon>Ixodoidea</taxon>
        <taxon>Ixodidae</taxon>
        <taxon>Ixodinae</taxon>
        <taxon>Ixodes</taxon>
    </lineage>
</organism>
<dbReference type="AlphaFoldDB" id="V5HTX0"/>
<sequence>MIEVQAKLLRDVVYVAGDSVECLVTFINKRADANVDERPENCVKPTPENLAWASAQIHCHCSVDEAKVHFPKSPSQEQMATGSKDTSFIPCRGEGEKGYVVFSSKPKILFCDLRLLPGESKSFVYRETIPSSVPPSYKGQAVRYAYKVTIGAQKVNARICLLRIPIKVFVVEGLMEALKERLARAAPNNPFLPSASRQSVLEVAVDFLEDLTSRRRPSYYNVTHQNGRVVRFCLLKTSFRLGEDIVGTFDFSEATVPCVQYSVTLQSEEEVLGAASASGEAILSTLGHCKQHAFCLHLRTTHLHLPVPLHVTPSFASDIVELRWKLHFEFVMTTSPITMPGLRLPPGSGDWAPPEVLDVQTMVWDLPICLFPTHPGHVSSALKAPSQMSLQIC</sequence>
<dbReference type="Pfam" id="PF08737">
    <property type="entry name" value="Rgp1"/>
    <property type="match status" value="2"/>
</dbReference>